<evidence type="ECO:0000313" key="1">
    <source>
        <dbReference type="EMBL" id="CAG7566383.1"/>
    </source>
</evidence>
<organism evidence="1 2">
    <name type="scientific">Fusarium equiseti</name>
    <name type="common">Fusarium scirpi</name>
    <dbReference type="NCBI Taxonomy" id="61235"/>
    <lineage>
        <taxon>Eukaryota</taxon>
        <taxon>Fungi</taxon>
        <taxon>Dikarya</taxon>
        <taxon>Ascomycota</taxon>
        <taxon>Pezizomycotina</taxon>
        <taxon>Sordariomycetes</taxon>
        <taxon>Hypocreomycetidae</taxon>
        <taxon>Hypocreales</taxon>
        <taxon>Nectriaceae</taxon>
        <taxon>Fusarium</taxon>
        <taxon>Fusarium incarnatum-equiseti species complex</taxon>
    </lineage>
</organism>
<dbReference type="EMBL" id="CAJSTJ010000206">
    <property type="protein sequence ID" value="CAG7566383.1"/>
    <property type="molecule type" value="Genomic_DNA"/>
</dbReference>
<dbReference type="AlphaFoldDB" id="A0A8J2JEF8"/>
<reference evidence="1" key="1">
    <citation type="submission" date="2021-05" db="EMBL/GenBank/DDBJ databases">
        <authorList>
            <person name="Khan N."/>
        </authorList>
    </citation>
    <scope>NUCLEOTIDE SEQUENCE</scope>
</reference>
<dbReference type="InterPro" id="IPR052998">
    <property type="entry name" value="Hetero-Diels-Alderase-like"/>
</dbReference>
<dbReference type="PANTHER" id="PTHR42060:SF1">
    <property type="entry name" value="NHL REPEAT-CONTAINING PROTEIN"/>
    <property type="match status" value="1"/>
</dbReference>
<dbReference type="PANTHER" id="PTHR42060">
    <property type="entry name" value="NHL REPEAT-CONTAINING PROTEIN-RELATED"/>
    <property type="match status" value="1"/>
</dbReference>
<proteinExistence type="predicted"/>
<name>A0A8J2JEF8_FUSEQ</name>
<sequence length="683" mass="76743">MRTGAKLPDGNTVYPAQDILPHSINVREVGYREHDPIRQQLAELGKEYADNLFKFDSAEVPDVAVTGTQAGETSKDNSEIMMSFGVHREAVITASDPRTIEIFNKKGSSLYGNMEKLERHFTKVADTLPHTKRRKENVAKASCSYDVELGVEHIEHLLRESGNGGLNYIWEKCAIDKDLSSPAERDAKKGFGLYGDKKSLERRFTNLLILNSMAIEWPLSVLTIAPKPCCGSGMFLSWHPSVSVPEQTMARLIRIGQGRPVRWELLKTKCTYYGNIEQREIAKSDIQYHSDHCTILGHVFSTMALALMLATDEEQHFWTRNIKHAVEIPRRMADPNNDNCRLPTVEEAEKFLSSPDRDKVGKKLKMMFKEVQPRRVEERRMKVEEGSVDELADAADLTTPKNEGKRDTIGIGAVPSELFDKTEGQEMSAKACVYFLPLRLFITFTNINHTQQQTSSLRTHLGLSKVAEVSGQIEDGALDPTVTPPKLEVIAKIQDVHSLFGIMQVGEDVSNGAVHSFADFVLYGNSTLWIYLLGFKDVLLEPFLSNQYGPIHGMAALPYAMHIILAADSIRNEVVRIDIETGGIEVANKVTDLHSFTGASFPNAVNGLEIFDDYLYLTRTRHETLNRVKIDKSDHRMRGHEAIYKFDAKFTPDDSAHDKDWSAYVACWMNKLVKITPVGKDSI</sequence>
<evidence type="ECO:0000313" key="2">
    <source>
        <dbReference type="Proteomes" id="UP000693738"/>
    </source>
</evidence>
<dbReference type="Proteomes" id="UP000693738">
    <property type="component" value="Unassembled WGS sequence"/>
</dbReference>
<gene>
    <name evidence="1" type="ORF">FEQUK3_LOCUS12086</name>
</gene>
<protein>
    <submittedName>
        <fullName evidence="1">Uncharacterized protein</fullName>
    </submittedName>
</protein>
<accession>A0A8J2JEF8</accession>
<comment type="caution">
    <text evidence="1">The sequence shown here is derived from an EMBL/GenBank/DDBJ whole genome shotgun (WGS) entry which is preliminary data.</text>
</comment>